<dbReference type="SUPFAM" id="SSF52402">
    <property type="entry name" value="Adenine nucleotide alpha hydrolases-like"/>
    <property type="match status" value="1"/>
</dbReference>
<evidence type="ECO:0000256" key="2">
    <source>
        <dbReference type="ARBA" id="ARBA00012737"/>
    </source>
</evidence>
<dbReference type="EC" id="6.3.5.4" evidence="2"/>
<dbReference type="NCBIfam" id="NF033561">
    <property type="entry name" value="macrolact_Ik_Al"/>
    <property type="match status" value="1"/>
</dbReference>
<name>A0A147KE47_THECS</name>
<keyword evidence="3" id="KW-0028">Amino-acid biosynthesis</keyword>
<organism evidence="6 7">
    <name type="scientific">Thermobifida cellulosilytica TB100</name>
    <dbReference type="NCBI Taxonomy" id="665004"/>
    <lineage>
        <taxon>Bacteria</taxon>
        <taxon>Bacillati</taxon>
        <taxon>Actinomycetota</taxon>
        <taxon>Actinomycetes</taxon>
        <taxon>Streptosporangiales</taxon>
        <taxon>Nocardiopsidaceae</taxon>
        <taxon>Thermobifida</taxon>
    </lineage>
</organism>
<evidence type="ECO:0000259" key="5">
    <source>
        <dbReference type="Pfam" id="PF00733"/>
    </source>
</evidence>
<dbReference type="PANTHER" id="PTHR43284">
    <property type="entry name" value="ASPARAGINE SYNTHETASE (GLUTAMINE-HYDROLYZING)"/>
    <property type="match status" value="1"/>
</dbReference>
<dbReference type="PATRIC" id="fig|665004.4.peg.1971"/>
<protein>
    <recommendedName>
        <fullName evidence="2">asparagine synthase (glutamine-hydrolyzing)</fullName>
        <ecNumber evidence="2">6.3.5.4</ecNumber>
    </recommendedName>
</protein>
<sequence>MNGYRLDQEALAAHLFCAEFSPSLGGDSLFDSVRALAPDQILLVRNGTATVLRRMFPTEQTGFFAASTALRHALQESVHHRTTKAAAVSADFSGGLDSSTLALLAAQHHQEPIQVVTYADPFARNDDDIVHAARFAGMESSLRQTVVEGTTQTLPFTNMAATPFTEEPSLDSVIYARDRARLLPVVGTSVHLTGDGGDVVLGAPLTYLADLARPRHLLRFLRESGAWARLRHRPVHRVVQAAVDTARTSYSATLTHLAHELESNDPPEWRRHPAVERNIVWASLSRAADWGTRAARTAVAERLRRAAETVTGIEGADAHTLRTIHRHTAASRSFIDIAEHLGVQIAMPFFDNQVVAACLSVPATQRASVDRVKPLLGAAMTGLLPPELFERRTKGDYSASEYHGIRRNAAALRSLLRDSRLGDLGIIDPSSVLRELEAAASGAYAAMASLGEVFAFEVWLRGLDHQPRVSFSPSTLLEVC</sequence>
<dbReference type="Gene3D" id="3.40.50.620">
    <property type="entry name" value="HUPs"/>
    <property type="match status" value="1"/>
</dbReference>
<reference evidence="7" key="1">
    <citation type="journal article" date="2017" name="Acta Aliment.">
        <title>Plant polysaccharide degrading enzyme system of Thermpbifida cellulosilytica TB100 revealed by de novo genome project data.</title>
        <authorList>
            <person name="Toth A."/>
            <person name="Baka E."/>
            <person name="Luzics S."/>
            <person name="Bata-Vidacs I."/>
            <person name="Nagy I."/>
            <person name="Balint B."/>
            <person name="Herceg R."/>
            <person name="Olasz F."/>
            <person name="Wilk T."/>
            <person name="Nagy T."/>
            <person name="Kriszt B."/>
            <person name="Nagy I."/>
            <person name="Kukolya J."/>
        </authorList>
    </citation>
    <scope>NUCLEOTIDE SEQUENCE [LARGE SCALE GENOMIC DNA]</scope>
    <source>
        <strain evidence="7">TB100</strain>
    </source>
</reference>
<comment type="pathway">
    <text evidence="1">Amino-acid biosynthesis; L-asparagine biosynthesis; L-asparagine from L-aspartate (L-Gln route): step 1/1.</text>
</comment>
<dbReference type="PANTHER" id="PTHR43284:SF1">
    <property type="entry name" value="ASPARAGINE SYNTHETASE"/>
    <property type="match status" value="1"/>
</dbReference>
<evidence type="ECO:0000313" key="7">
    <source>
        <dbReference type="Proteomes" id="UP000074382"/>
    </source>
</evidence>
<evidence type="ECO:0000256" key="1">
    <source>
        <dbReference type="ARBA" id="ARBA00005187"/>
    </source>
</evidence>
<evidence type="ECO:0000256" key="3">
    <source>
        <dbReference type="ARBA" id="ARBA00022888"/>
    </source>
</evidence>
<comment type="catalytic activity">
    <reaction evidence="4">
        <text>L-aspartate + L-glutamine + ATP + H2O = L-asparagine + L-glutamate + AMP + diphosphate + H(+)</text>
        <dbReference type="Rhea" id="RHEA:12228"/>
        <dbReference type="ChEBI" id="CHEBI:15377"/>
        <dbReference type="ChEBI" id="CHEBI:15378"/>
        <dbReference type="ChEBI" id="CHEBI:29985"/>
        <dbReference type="ChEBI" id="CHEBI:29991"/>
        <dbReference type="ChEBI" id="CHEBI:30616"/>
        <dbReference type="ChEBI" id="CHEBI:33019"/>
        <dbReference type="ChEBI" id="CHEBI:58048"/>
        <dbReference type="ChEBI" id="CHEBI:58359"/>
        <dbReference type="ChEBI" id="CHEBI:456215"/>
        <dbReference type="EC" id="6.3.5.4"/>
    </reaction>
</comment>
<accession>A0A147KE47</accession>
<dbReference type="Proteomes" id="UP000074382">
    <property type="component" value="Unassembled WGS sequence"/>
</dbReference>
<evidence type="ECO:0000256" key="4">
    <source>
        <dbReference type="ARBA" id="ARBA00048741"/>
    </source>
</evidence>
<dbReference type="Pfam" id="PF00733">
    <property type="entry name" value="Asn_synthase"/>
    <property type="match status" value="1"/>
</dbReference>
<keyword evidence="3" id="KW-0061">Asparagine biosynthesis</keyword>
<dbReference type="GO" id="GO:0004066">
    <property type="term" value="F:asparagine synthase (glutamine-hydrolyzing) activity"/>
    <property type="evidence" value="ECO:0007669"/>
    <property type="project" value="UniProtKB-EC"/>
</dbReference>
<gene>
    <name evidence="6" type="ORF">AC529_16875</name>
</gene>
<dbReference type="InterPro" id="IPR014729">
    <property type="entry name" value="Rossmann-like_a/b/a_fold"/>
</dbReference>
<comment type="caution">
    <text evidence="6">The sequence shown here is derived from an EMBL/GenBank/DDBJ whole genome shotgun (WGS) entry which is preliminary data.</text>
</comment>
<evidence type="ECO:0000313" key="6">
    <source>
        <dbReference type="EMBL" id="KUP95555.1"/>
    </source>
</evidence>
<keyword evidence="7" id="KW-1185">Reference proteome</keyword>
<dbReference type="InterPro" id="IPR001962">
    <property type="entry name" value="Asn_synthase"/>
</dbReference>
<dbReference type="STRING" id="665004.AC529_16875"/>
<proteinExistence type="predicted"/>
<dbReference type="InterPro" id="IPR051786">
    <property type="entry name" value="ASN_synthetase/amidase"/>
</dbReference>
<dbReference type="AlphaFoldDB" id="A0A147KE47"/>
<feature type="domain" description="Asparagine synthetase" evidence="5">
    <location>
        <begin position="70"/>
        <end position="461"/>
    </location>
</feature>
<dbReference type="GO" id="GO:0006529">
    <property type="term" value="P:asparagine biosynthetic process"/>
    <property type="evidence" value="ECO:0007669"/>
    <property type="project" value="UniProtKB-KW"/>
</dbReference>
<dbReference type="EMBL" id="LGEM01000120">
    <property type="protein sequence ID" value="KUP95555.1"/>
    <property type="molecule type" value="Genomic_DNA"/>
</dbReference>